<evidence type="ECO:0000256" key="1">
    <source>
        <dbReference type="ARBA" id="ARBA00001656"/>
    </source>
</evidence>
<sequence>VHQYNLCAGYPQGGIDTCQGDSGGPLVCKDKKADYYWLVGLTSWGKGCARAQQPGVYTSTQHFYDWILLQMGLLPAITSTLSPPWPVSTFTPVQGPQ</sequence>
<feature type="non-terminal residue" evidence="7">
    <location>
        <position position="1"/>
    </location>
</feature>
<dbReference type="AlphaFoldDB" id="A0A7K6AN85"/>
<evidence type="ECO:0000259" key="6">
    <source>
        <dbReference type="PROSITE" id="PS50240"/>
    </source>
</evidence>
<comment type="catalytic activity">
    <reaction evidence="1">
        <text>Preferential cleavage: Arg-|-Xaa, Lys-|-Xaa.</text>
        <dbReference type="EC" id="3.4.21.10"/>
    </reaction>
</comment>
<evidence type="ECO:0000256" key="4">
    <source>
        <dbReference type="ARBA" id="ARBA00023157"/>
    </source>
</evidence>
<dbReference type="FunFam" id="2.40.10.10:FF:000002">
    <property type="entry name" value="Transmembrane protease serine"/>
    <property type="match status" value="1"/>
</dbReference>
<reference evidence="7 8" key="1">
    <citation type="submission" date="2019-09" db="EMBL/GenBank/DDBJ databases">
        <title>Bird 10,000 Genomes (B10K) Project - Family phase.</title>
        <authorList>
            <person name="Zhang G."/>
        </authorList>
    </citation>
    <scope>NUCLEOTIDE SEQUENCE [LARGE SCALE GENOMIC DNA]</scope>
    <source>
        <strain evidence="7">B10K-DU-012-37</strain>
    </source>
</reference>
<keyword evidence="8" id="KW-1185">Reference proteome</keyword>
<dbReference type="PANTHER" id="PTHR24252:SF8">
    <property type="entry name" value="ACROSIN"/>
    <property type="match status" value="1"/>
</dbReference>
<gene>
    <name evidence="7" type="primary">Acr_0</name>
    <name evidence="7" type="ORF">UPUEPO_R06289</name>
</gene>
<feature type="domain" description="Peptidase S1" evidence="6">
    <location>
        <begin position="1"/>
        <end position="72"/>
    </location>
</feature>
<accession>A0A7K6AN85</accession>
<evidence type="ECO:0000313" key="7">
    <source>
        <dbReference type="EMBL" id="NWU91533.1"/>
    </source>
</evidence>
<protein>
    <recommendedName>
        <fullName evidence="3">Acrosin</fullName>
        <ecNumber evidence="2">3.4.21.10</ecNumber>
    </recommendedName>
</protein>
<evidence type="ECO:0000256" key="5">
    <source>
        <dbReference type="ARBA" id="ARBA00024195"/>
    </source>
</evidence>
<dbReference type="Proteomes" id="UP000544127">
    <property type="component" value="Unassembled WGS sequence"/>
</dbReference>
<dbReference type="Pfam" id="PF00089">
    <property type="entry name" value="Trypsin"/>
    <property type="match status" value="1"/>
</dbReference>
<dbReference type="InterPro" id="IPR009003">
    <property type="entry name" value="Peptidase_S1_PA"/>
</dbReference>
<organism evidence="7 8">
    <name type="scientific">Upupa epops</name>
    <name type="common">Eurasian hoopoe</name>
    <dbReference type="NCBI Taxonomy" id="57439"/>
    <lineage>
        <taxon>Eukaryota</taxon>
        <taxon>Metazoa</taxon>
        <taxon>Chordata</taxon>
        <taxon>Craniata</taxon>
        <taxon>Vertebrata</taxon>
        <taxon>Euteleostomi</taxon>
        <taxon>Archelosauria</taxon>
        <taxon>Archosauria</taxon>
        <taxon>Dinosauria</taxon>
        <taxon>Saurischia</taxon>
        <taxon>Theropoda</taxon>
        <taxon>Coelurosauria</taxon>
        <taxon>Aves</taxon>
        <taxon>Neognathae</taxon>
        <taxon>Neoaves</taxon>
        <taxon>Telluraves</taxon>
        <taxon>Coraciimorphae</taxon>
        <taxon>Bucerotiformes</taxon>
        <taxon>Upupidae</taxon>
        <taxon>Upupa</taxon>
    </lineage>
</organism>
<dbReference type="PANTHER" id="PTHR24252">
    <property type="entry name" value="ACROSIN-RELATED"/>
    <property type="match status" value="1"/>
</dbReference>
<dbReference type="SUPFAM" id="SSF50494">
    <property type="entry name" value="Trypsin-like serine proteases"/>
    <property type="match status" value="1"/>
</dbReference>
<comment type="similarity">
    <text evidence="5">Belongs to the peptidase S1 family. CLIP subfamily.</text>
</comment>
<proteinExistence type="inferred from homology"/>
<dbReference type="GO" id="GO:0004252">
    <property type="term" value="F:serine-type endopeptidase activity"/>
    <property type="evidence" value="ECO:0007669"/>
    <property type="project" value="InterPro"/>
</dbReference>
<dbReference type="GO" id="GO:0006508">
    <property type="term" value="P:proteolysis"/>
    <property type="evidence" value="ECO:0007669"/>
    <property type="project" value="InterPro"/>
</dbReference>
<evidence type="ECO:0000256" key="3">
    <source>
        <dbReference type="ARBA" id="ARBA00017161"/>
    </source>
</evidence>
<dbReference type="PROSITE" id="PS00135">
    <property type="entry name" value="TRYPSIN_SER"/>
    <property type="match status" value="1"/>
</dbReference>
<evidence type="ECO:0000256" key="2">
    <source>
        <dbReference type="ARBA" id="ARBA00012050"/>
    </source>
</evidence>
<dbReference type="GO" id="GO:0007340">
    <property type="term" value="P:acrosome reaction"/>
    <property type="evidence" value="ECO:0007669"/>
    <property type="project" value="TreeGrafter"/>
</dbReference>
<dbReference type="EC" id="3.4.21.10" evidence="2"/>
<dbReference type="InterPro" id="IPR001254">
    <property type="entry name" value="Trypsin_dom"/>
</dbReference>
<comment type="caution">
    <text evidence="7">The sequence shown here is derived from an EMBL/GenBank/DDBJ whole genome shotgun (WGS) entry which is preliminary data.</text>
</comment>
<dbReference type="InterPro" id="IPR033116">
    <property type="entry name" value="TRYPSIN_SER"/>
</dbReference>
<feature type="non-terminal residue" evidence="7">
    <location>
        <position position="97"/>
    </location>
</feature>
<dbReference type="InterPro" id="IPR043504">
    <property type="entry name" value="Peptidase_S1_PA_chymotrypsin"/>
</dbReference>
<dbReference type="Gene3D" id="2.40.10.10">
    <property type="entry name" value="Trypsin-like serine proteases"/>
    <property type="match status" value="1"/>
</dbReference>
<name>A0A7K6AN85_UPUEP</name>
<dbReference type="EMBL" id="VZRI01003363">
    <property type="protein sequence ID" value="NWU91533.1"/>
    <property type="molecule type" value="Genomic_DNA"/>
</dbReference>
<dbReference type="OrthoDB" id="546450at2759"/>
<dbReference type="PROSITE" id="PS50240">
    <property type="entry name" value="TRYPSIN_DOM"/>
    <property type="match status" value="1"/>
</dbReference>
<keyword evidence="4" id="KW-1015">Disulfide bond</keyword>
<evidence type="ECO:0000313" key="8">
    <source>
        <dbReference type="Proteomes" id="UP000544127"/>
    </source>
</evidence>